<feature type="compositionally biased region" description="Polar residues" evidence="2">
    <location>
        <begin position="264"/>
        <end position="276"/>
    </location>
</feature>
<sequence>MAEQKKESLPKDSKEKKSLLDDDFGKEFLGSWKSMSMADDDAMDFSFDTVSKSKKKTFNFDKMDMNFDLDTDFGKMSSFKVDMSDLDFTCSPKKSSQSTDKKGEASSAKAGKKDGFNFNFDFNELDSFNLDSNLLKVDASNDDSNLKKKGITTEGNNDSEGAKKPKINDGDDDKSVRAYNDNMTMKPQASERLETLNTDTSVGNPGNLVSRQDVAVSKFSSSENLDMAIKNQTSDISKITSMKEIDQEKDLSEETKSTESKSEQVINKVSSQSVGQSDLEHDTISEQHAEVSLSGTRVSNAASDKKEVNDKAAFVDSDVVDVQLEHSSPPLTTESDGIVREAVNVGSSAEENFNDPQPEKSDSSYESITKIDASKRNSSNNIISENKRTALECHLATASSNPIVDKTTWMKDTELQVKKSNIFTIPENKMSLKNNSSTAGTKSVSFDSEKNSNIHQRSITQERNNIKSNETKFGSKMVSSSLPGSSKVTKDAPALLGRKDDLKSCNTREGIVLDVTPSAGKSFHEDVNRRKAMFPETGMSAKNVNILSSQVNPCSLTEKTAKITTQISVNSQPEASGKESFQKSKITSIEGNKLSSFKSCKITPAFSSLKTSRNIGANSVLATSLHQKEAKSLASSEQRKEIQTIAVSKSDHLTGGGDNQRPSATFLKRKNIEVSEADLTSLRPLKRLSQSPIGSRNAEPKESSEKVEQVERKSSDFAYHSTSGLESPSEIKVTEVEIPDSVLMEDNSNVEKAEAYMKELENICNMLKKRHEEAKELLVRAVVNDNNLLMLNHPIYEEKISFHSSFQSYPPTLFVGITAGYFLNIFKHPEGSEICFSNDV</sequence>
<feature type="compositionally biased region" description="Polar residues" evidence="2">
    <location>
        <begin position="433"/>
        <end position="446"/>
    </location>
</feature>
<dbReference type="HOGENOM" id="CLU_355430_0_0_1"/>
<evidence type="ECO:0000256" key="2">
    <source>
        <dbReference type="SAM" id="MobiDB-lite"/>
    </source>
</evidence>
<dbReference type="STRING" id="3880.A0A072UPJ6"/>
<dbReference type="PANTHER" id="PTHR36380:SF1">
    <property type="entry name" value="OS01G0755100 PROTEIN"/>
    <property type="match status" value="1"/>
</dbReference>
<feature type="compositionally biased region" description="Basic and acidic residues" evidence="2">
    <location>
        <begin position="241"/>
        <end position="262"/>
    </location>
</feature>
<feature type="compositionally biased region" description="Polar residues" evidence="2">
    <location>
        <begin position="325"/>
        <end position="335"/>
    </location>
</feature>
<evidence type="ECO:0000313" key="4">
    <source>
        <dbReference type="EnsemblPlants" id="KEH30928"/>
    </source>
</evidence>
<feature type="region of interest" description="Disordered" evidence="2">
    <location>
        <begin position="139"/>
        <end position="210"/>
    </location>
</feature>
<evidence type="ECO:0000313" key="3">
    <source>
        <dbReference type="EMBL" id="KEH30928.1"/>
    </source>
</evidence>
<evidence type="ECO:0000313" key="5">
    <source>
        <dbReference type="Proteomes" id="UP000002051"/>
    </source>
</evidence>
<dbReference type="EnsemblPlants" id="KEH30928">
    <property type="protein sequence ID" value="KEH30928"/>
    <property type="gene ID" value="MTR_4g087875"/>
</dbReference>
<feature type="compositionally biased region" description="Polar residues" evidence="2">
    <location>
        <begin position="345"/>
        <end position="355"/>
    </location>
</feature>
<feature type="compositionally biased region" description="Basic and acidic residues" evidence="2">
    <location>
        <begin position="160"/>
        <end position="176"/>
    </location>
</feature>
<feature type="region of interest" description="Disordered" evidence="2">
    <location>
        <begin position="646"/>
        <end position="669"/>
    </location>
</feature>
<reference evidence="3 5" key="1">
    <citation type="journal article" date="2011" name="Nature">
        <title>The Medicago genome provides insight into the evolution of rhizobial symbioses.</title>
        <authorList>
            <person name="Young N.D."/>
            <person name="Debelle F."/>
            <person name="Oldroyd G.E."/>
            <person name="Geurts R."/>
            <person name="Cannon S.B."/>
            <person name="Udvardi M.K."/>
            <person name="Benedito V.A."/>
            <person name="Mayer K.F."/>
            <person name="Gouzy J."/>
            <person name="Schoof H."/>
            <person name="Van de Peer Y."/>
            <person name="Proost S."/>
            <person name="Cook D.R."/>
            <person name="Meyers B.C."/>
            <person name="Spannagl M."/>
            <person name="Cheung F."/>
            <person name="De Mita S."/>
            <person name="Krishnakumar V."/>
            <person name="Gundlach H."/>
            <person name="Zhou S."/>
            <person name="Mudge J."/>
            <person name="Bharti A.K."/>
            <person name="Murray J.D."/>
            <person name="Naoumkina M.A."/>
            <person name="Rosen B."/>
            <person name="Silverstein K.A."/>
            <person name="Tang H."/>
            <person name="Rombauts S."/>
            <person name="Zhao P.X."/>
            <person name="Zhou P."/>
            <person name="Barbe V."/>
            <person name="Bardou P."/>
            <person name="Bechner M."/>
            <person name="Bellec A."/>
            <person name="Berger A."/>
            <person name="Berges H."/>
            <person name="Bidwell S."/>
            <person name="Bisseling T."/>
            <person name="Choisne N."/>
            <person name="Couloux A."/>
            <person name="Denny R."/>
            <person name="Deshpande S."/>
            <person name="Dai X."/>
            <person name="Doyle J.J."/>
            <person name="Dudez A.M."/>
            <person name="Farmer A.D."/>
            <person name="Fouteau S."/>
            <person name="Franken C."/>
            <person name="Gibelin C."/>
            <person name="Gish J."/>
            <person name="Goldstein S."/>
            <person name="Gonzalez A.J."/>
            <person name="Green P.J."/>
            <person name="Hallab A."/>
            <person name="Hartog M."/>
            <person name="Hua A."/>
            <person name="Humphray S.J."/>
            <person name="Jeong D.H."/>
            <person name="Jing Y."/>
            <person name="Jocker A."/>
            <person name="Kenton S.M."/>
            <person name="Kim D.J."/>
            <person name="Klee K."/>
            <person name="Lai H."/>
            <person name="Lang C."/>
            <person name="Lin S."/>
            <person name="Macmil S.L."/>
            <person name="Magdelenat G."/>
            <person name="Matthews L."/>
            <person name="McCorrison J."/>
            <person name="Monaghan E.L."/>
            <person name="Mun J.H."/>
            <person name="Najar F.Z."/>
            <person name="Nicholson C."/>
            <person name="Noirot C."/>
            <person name="O'Bleness M."/>
            <person name="Paule C.R."/>
            <person name="Poulain J."/>
            <person name="Prion F."/>
            <person name="Qin B."/>
            <person name="Qu C."/>
            <person name="Retzel E.F."/>
            <person name="Riddle C."/>
            <person name="Sallet E."/>
            <person name="Samain S."/>
            <person name="Samson N."/>
            <person name="Sanders I."/>
            <person name="Saurat O."/>
            <person name="Scarpelli C."/>
            <person name="Schiex T."/>
            <person name="Segurens B."/>
            <person name="Severin A.J."/>
            <person name="Sherrier D.J."/>
            <person name="Shi R."/>
            <person name="Sims S."/>
            <person name="Singer S.R."/>
            <person name="Sinharoy S."/>
            <person name="Sterck L."/>
            <person name="Viollet A."/>
            <person name="Wang B.B."/>
            <person name="Wang K."/>
            <person name="Wang M."/>
            <person name="Wang X."/>
            <person name="Warfsmann J."/>
            <person name="Weissenbach J."/>
            <person name="White D.D."/>
            <person name="White J.D."/>
            <person name="Wiley G.B."/>
            <person name="Wincker P."/>
            <person name="Xing Y."/>
            <person name="Yang L."/>
            <person name="Yao Z."/>
            <person name="Ying F."/>
            <person name="Zhai J."/>
            <person name="Zhou L."/>
            <person name="Zuber A."/>
            <person name="Denarie J."/>
            <person name="Dixon R.A."/>
            <person name="May G.D."/>
            <person name="Schwartz D.C."/>
            <person name="Rogers J."/>
            <person name="Quetier F."/>
            <person name="Town C.D."/>
            <person name="Roe B.A."/>
        </authorList>
    </citation>
    <scope>NUCLEOTIDE SEQUENCE [LARGE SCALE GENOMIC DNA]</scope>
    <source>
        <strain evidence="3">A17</strain>
        <strain evidence="4 5">cv. Jemalong A17</strain>
    </source>
</reference>
<keyword evidence="1" id="KW-0175">Coiled coil</keyword>
<dbReference type="Proteomes" id="UP000002051">
    <property type="component" value="Chromosome 4"/>
</dbReference>
<organism evidence="3 5">
    <name type="scientific">Medicago truncatula</name>
    <name type="common">Barrel medic</name>
    <name type="synonym">Medicago tribuloides</name>
    <dbReference type="NCBI Taxonomy" id="3880"/>
    <lineage>
        <taxon>Eukaryota</taxon>
        <taxon>Viridiplantae</taxon>
        <taxon>Streptophyta</taxon>
        <taxon>Embryophyta</taxon>
        <taxon>Tracheophyta</taxon>
        <taxon>Spermatophyta</taxon>
        <taxon>Magnoliopsida</taxon>
        <taxon>eudicotyledons</taxon>
        <taxon>Gunneridae</taxon>
        <taxon>Pentapetalae</taxon>
        <taxon>rosids</taxon>
        <taxon>fabids</taxon>
        <taxon>Fabales</taxon>
        <taxon>Fabaceae</taxon>
        <taxon>Papilionoideae</taxon>
        <taxon>50 kb inversion clade</taxon>
        <taxon>NPAAA clade</taxon>
        <taxon>Hologalegina</taxon>
        <taxon>IRL clade</taxon>
        <taxon>Trifolieae</taxon>
        <taxon>Medicago</taxon>
    </lineage>
</organism>
<feature type="compositionally biased region" description="Polar residues" evidence="2">
    <location>
        <begin position="195"/>
        <end position="210"/>
    </location>
</feature>
<evidence type="ECO:0000256" key="1">
    <source>
        <dbReference type="SAM" id="Coils"/>
    </source>
</evidence>
<feature type="compositionally biased region" description="Basic and acidic residues" evidence="2">
    <location>
        <begin position="278"/>
        <end position="289"/>
    </location>
</feature>
<dbReference type="InterPro" id="IPR038777">
    <property type="entry name" value="At4g18490-like"/>
</dbReference>
<name>A0A072UPJ6_MEDTR</name>
<feature type="region of interest" description="Disordered" evidence="2">
    <location>
        <begin position="433"/>
        <end position="457"/>
    </location>
</feature>
<dbReference type="OrthoDB" id="602706at2759"/>
<accession>A0A072UPJ6</accession>
<feature type="region of interest" description="Disordered" evidence="2">
    <location>
        <begin position="683"/>
        <end position="728"/>
    </location>
</feature>
<gene>
    <name evidence="4" type="primary">25493038</name>
    <name evidence="3" type="ordered locus">MTR_4g087875</name>
</gene>
<feature type="coiled-coil region" evidence="1">
    <location>
        <begin position="743"/>
        <end position="777"/>
    </location>
</feature>
<keyword evidence="5" id="KW-1185">Reference proteome</keyword>
<dbReference type="PANTHER" id="PTHR36380">
    <property type="entry name" value="BNAA03G58330D PROTEIN"/>
    <property type="match status" value="1"/>
</dbReference>
<feature type="region of interest" description="Disordered" evidence="2">
    <location>
        <begin position="89"/>
        <end position="115"/>
    </location>
</feature>
<dbReference type="AlphaFoldDB" id="A0A072UPJ6"/>
<proteinExistence type="predicted"/>
<feature type="region of interest" description="Disordered" evidence="2">
    <location>
        <begin position="240"/>
        <end position="368"/>
    </location>
</feature>
<dbReference type="EMBL" id="CM001220">
    <property type="protein sequence ID" value="KEH30928.1"/>
    <property type="molecule type" value="Genomic_DNA"/>
</dbReference>
<reference evidence="4" key="3">
    <citation type="submission" date="2015-04" db="UniProtKB">
        <authorList>
            <consortium name="EnsemblPlants"/>
        </authorList>
    </citation>
    <scope>IDENTIFICATION</scope>
    <source>
        <strain evidence="4">cv. Jemalong A17</strain>
    </source>
</reference>
<feature type="compositionally biased region" description="Polar residues" evidence="2">
    <location>
        <begin position="293"/>
        <end position="302"/>
    </location>
</feature>
<feature type="compositionally biased region" description="Basic and acidic residues" evidence="2">
    <location>
        <begin position="698"/>
        <end position="715"/>
    </location>
</feature>
<protein>
    <submittedName>
        <fullName evidence="3 4">Uncharacterized protein</fullName>
    </submittedName>
</protein>
<reference evidence="3 5" key="2">
    <citation type="journal article" date="2014" name="BMC Genomics">
        <title>An improved genome release (version Mt4.0) for the model legume Medicago truncatula.</title>
        <authorList>
            <person name="Tang H."/>
            <person name="Krishnakumar V."/>
            <person name="Bidwell S."/>
            <person name="Rosen B."/>
            <person name="Chan A."/>
            <person name="Zhou S."/>
            <person name="Gentzbittel L."/>
            <person name="Childs K.L."/>
            <person name="Yandell M."/>
            <person name="Gundlach H."/>
            <person name="Mayer K.F."/>
            <person name="Schwartz D.C."/>
            <person name="Town C.D."/>
        </authorList>
    </citation>
    <scope>GENOME REANNOTATION</scope>
    <source>
        <strain evidence="3">A17</strain>
        <strain evidence="4 5">cv. Jemalong A17</strain>
    </source>
</reference>